<reference evidence="1" key="2">
    <citation type="journal article" date="2015" name="Fish Shellfish Immunol.">
        <title>Early steps in the European eel (Anguilla anguilla)-Vibrio vulnificus interaction in the gills: Role of the RtxA13 toxin.</title>
        <authorList>
            <person name="Callol A."/>
            <person name="Pajuelo D."/>
            <person name="Ebbesson L."/>
            <person name="Teles M."/>
            <person name="MacKenzie S."/>
            <person name="Amaro C."/>
        </authorList>
    </citation>
    <scope>NUCLEOTIDE SEQUENCE</scope>
</reference>
<evidence type="ECO:0000313" key="1">
    <source>
        <dbReference type="EMBL" id="JAH22316.1"/>
    </source>
</evidence>
<proteinExistence type="predicted"/>
<reference evidence="1" key="1">
    <citation type="submission" date="2014-11" db="EMBL/GenBank/DDBJ databases">
        <authorList>
            <person name="Amaro Gonzalez C."/>
        </authorList>
    </citation>
    <scope>NUCLEOTIDE SEQUENCE</scope>
</reference>
<organism evidence="1">
    <name type="scientific">Anguilla anguilla</name>
    <name type="common">European freshwater eel</name>
    <name type="synonym">Muraena anguilla</name>
    <dbReference type="NCBI Taxonomy" id="7936"/>
    <lineage>
        <taxon>Eukaryota</taxon>
        <taxon>Metazoa</taxon>
        <taxon>Chordata</taxon>
        <taxon>Craniata</taxon>
        <taxon>Vertebrata</taxon>
        <taxon>Euteleostomi</taxon>
        <taxon>Actinopterygii</taxon>
        <taxon>Neopterygii</taxon>
        <taxon>Teleostei</taxon>
        <taxon>Anguilliformes</taxon>
        <taxon>Anguillidae</taxon>
        <taxon>Anguilla</taxon>
    </lineage>
</organism>
<dbReference type="EMBL" id="GBXM01086261">
    <property type="protein sequence ID" value="JAH22316.1"/>
    <property type="molecule type" value="Transcribed_RNA"/>
</dbReference>
<name>A0A0E9QZH0_ANGAN</name>
<accession>A0A0E9QZH0</accession>
<dbReference type="AlphaFoldDB" id="A0A0E9QZH0"/>
<protein>
    <submittedName>
        <fullName evidence="1">Uncharacterized protein</fullName>
    </submittedName>
</protein>
<sequence length="28" mass="3059">MKVVSASQPVSLAYGHLRNPLSCLLWST</sequence>